<keyword evidence="13" id="KW-1185">Reference proteome</keyword>
<keyword evidence="4" id="KW-0902">Two-component regulatory system</keyword>
<evidence type="ECO:0000313" key="13">
    <source>
        <dbReference type="Proteomes" id="UP000287171"/>
    </source>
</evidence>
<dbReference type="GO" id="GO:0042802">
    <property type="term" value="F:identical protein binding"/>
    <property type="evidence" value="ECO:0007669"/>
    <property type="project" value="UniProtKB-ARBA"/>
</dbReference>
<organism evidence="12 13">
    <name type="scientific">Dictyobacter alpinus</name>
    <dbReference type="NCBI Taxonomy" id="2014873"/>
    <lineage>
        <taxon>Bacteria</taxon>
        <taxon>Bacillati</taxon>
        <taxon>Chloroflexota</taxon>
        <taxon>Ktedonobacteria</taxon>
        <taxon>Ktedonobacterales</taxon>
        <taxon>Dictyobacteraceae</taxon>
        <taxon>Dictyobacter</taxon>
    </lineage>
</organism>
<evidence type="ECO:0000256" key="6">
    <source>
        <dbReference type="ARBA" id="ARBA00023125"/>
    </source>
</evidence>
<evidence type="ECO:0000259" key="10">
    <source>
        <dbReference type="PROSITE" id="PS50110"/>
    </source>
</evidence>
<dbReference type="Pfam" id="PF00072">
    <property type="entry name" value="Response_reg"/>
    <property type="match status" value="1"/>
</dbReference>
<accession>A0A402BCA6</accession>
<dbReference type="GO" id="GO:0005829">
    <property type="term" value="C:cytosol"/>
    <property type="evidence" value="ECO:0007669"/>
    <property type="project" value="TreeGrafter"/>
</dbReference>
<dbReference type="SUPFAM" id="SSF52172">
    <property type="entry name" value="CheY-like"/>
    <property type="match status" value="1"/>
</dbReference>
<dbReference type="InterPro" id="IPR001789">
    <property type="entry name" value="Sig_transdc_resp-reg_receiver"/>
</dbReference>
<dbReference type="InterPro" id="IPR036388">
    <property type="entry name" value="WH-like_DNA-bd_sf"/>
</dbReference>
<dbReference type="Gene3D" id="3.40.50.2300">
    <property type="match status" value="1"/>
</dbReference>
<feature type="DNA-binding region" description="OmpR/PhoB-type" evidence="9">
    <location>
        <begin position="132"/>
        <end position="231"/>
    </location>
</feature>
<dbReference type="Pfam" id="PF00486">
    <property type="entry name" value="Trans_reg_C"/>
    <property type="match status" value="1"/>
</dbReference>
<keyword evidence="5" id="KW-0805">Transcription regulation</keyword>
<evidence type="ECO:0000256" key="3">
    <source>
        <dbReference type="ARBA" id="ARBA00022553"/>
    </source>
</evidence>
<gene>
    <name evidence="12" type="ORF">KDA_44060</name>
</gene>
<evidence type="ECO:0000256" key="2">
    <source>
        <dbReference type="ARBA" id="ARBA00022490"/>
    </source>
</evidence>
<dbReference type="Gene3D" id="6.10.250.690">
    <property type="match status" value="1"/>
</dbReference>
<comment type="caution">
    <text evidence="12">The sequence shown here is derived from an EMBL/GenBank/DDBJ whole genome shotgun (WGS) entry which is preliminary data.</text>
</comment>
<keyword evidence="2" id="KW-0963">Cytoplasm</keyword>
<dbReference type="GO" id="GO:0000156">
    <property type="term" value="F:phosphorelay response regulator activity"/>
    <property type="evidence" value="ECO:0007669"/>
    <property type="project" value="TreeGrafter"/>
</dbReference>
<evidence type="ECO:0000256" key="7">
    <source>
        <dbReference type="ARBA" id="ARBA00023163"/>
    </source>
</evidence>
<dbReference type="CDD" id="cd00383">
    <property type="entry name" value="trans_reg_C"/>
    <property type="match status" value="1"/>
</dbReference>
<evidence type="ECO:0000313" key="12">
    <source>
        <dbReference type="EMBL" id="GCE28922.1"/>
    </source>
</evidence>
<dbReference type="Proteomes" id="UP000287171">
    <property type="component" value="Unassembled WGS sequence"/>
</dbReference>
<proteinExistence type="predicted"/>
<dbReference type="PANTHER" id="PTHR48111:SF50">
    <property type="entry name" value="KDP OPERON TRANSCRIPTIONAL REGULATORY PROTEIN KDPE"/>
    <property type="match status" value="1"/>
</dbReference>
<dbReference type="GO" id="GO:0045893">
    <property type="term" value="P:positive regulation of DNA-templated transcription"/>
    <property type="evidence" value="ECO:0007669"/>
    <property type="project" value="UniProtKB-ARBA"/>
</dbReference>
<keyword evidence="6 9" id="KW-0238">DNA-binding</keyword>
<dbReference type="Gene3D" id="1.10.10.10">
    <property type="entry name" value="Winged helix-like DNA-binding domain superfamily/Winged helix DNA-binding domain"/>
    <property type="match status" value="1"/>
</dbReference>
<dbReference type="InterPro" id="IPR011006">
    <property type="entry name" value="CheY-like_superfamily"/>
</dbReference>
<dbReference type="InterPro" id="IPR039420">
    <property type="entry name" value="WalR-like"/>
</dbReference>
<dbReference type="SMART" id="SM00862">
    <property type="entry name" value="Trans_reg_C"/>
    <property type="match status" value="1"/>
</dbReference>
<evidence type="ECO:0000259" key="11">
    <source>
        <dbReference type="PROSITE" id="PS51755"/>
    </source>
</evidence>
<dbReference type="InterPro" id="IPR001867">
    <property type="entry name" value="OmpR/PhoB-type_DNA-bd"/>
</dbReference>
<keyword evidence="3 8" id="KW-0597">Phosphoprotein</keyword>
<dbReference type="PANTHER" id="PTHR48111">
    <property type="entry name" value="REGULATOR OF RPOS"/>
    <property type="match status" value="1"/>
</dbReference>
<feature type="domain" description="OmpR/PhoB-type" evidence="11">
    <location>
        <begin position="132"/>
        <end position="231"/>
    </location>
</feature>
<evidence type="ECO:0000256" key="4">
    <source>
        <dbReference type="ARBA" id="ARBA00023012"/>
    </source>
</evidence>
<dbReference type="GO" id="GO:0032993">
    <property type="term" value="C:protein-DNA complex"/>
    <property type="evidence" value="ECO:0007669"/>
    <property type="project" value="TreeGrafter"/>
</dbReference>
<comment type="subcellular location">
    <subcellularLocation>
        <location evidence="1">Cytoplasm</location>
    </subcellularLocation>
</comment>
<dbReference type="EMBL" id="BIFT01000001">
    <property type="protein sequence ID" value="GCE28922.1"/>
    <property type="molecule type" value="Genomic_DNA"/>
</dbReference>
<dbReference type="FunFam" id="3.40.50.2300:FF:000021">
    <property type="entry name" value="Two-component system response regulator KdpE"/>
    <property type="match status" value="1"/>
</dbReference>
<dbReference type="AlphaFoldDB" id="A0A402BCA6"/>
<sequence>MTRKARILIVEDEQDIIRLLQKRLVAQKYEVLTAQEGATALQIVEEQQPDLVLLDLGLPDISGMEVCKRLRARSQLPPIIVVSVRSKEREKVKVLDLGADDYIAKPFGLDELLARIRVALRHTAHSSVSAGATTYQVGPLSVDTAAHRVLLNDQEIKLTPTEYNLLLIFLRNQDKVLTQQMLLQQIWGNEEARQANYLHVYIAHLRRKLEPDPGHPRFFQTLSGIGYRFSDLLEADPL</sequence>
<dbReference type="PROSITE" id="PS51755">
    <property type="entry name" value="OMPR_PHOB"/>
    <property type="match status" value="1"/>
</dbReference>
<dbReference type="CDD" id="cd17574">
    <property type="entry name" value="REC_OmpR"/>
    <property type="match status" value="1"/>
</dbReference>
<keyword evidence="7" id="KW-0804">Transcription</keyword>
<dbReference type="RefSeq" id="WP_126629093.1">
    <property type="nucleotide sequence ID" value="NZ_BIFT01000001.1"/>
</dbReference>
<evidence type="ECO:0000256" key="1">
    <source>
        <dbReference type="ARBA" id="ARBA00004496"/>
    </source>
</evidence>
<feature type="domain" description="Response regulatory" evidence="10">
    <location>
        <begin position="6"/>
        <end position="120"/>
    </location>
</feature>
<evidence type="ECO:0000256" key="8">
    <source>
        <dbReference type="PROSITE-ProRule" id="PRU00169"/>
    </source>
</evidence>
<reference evidence="13" key="1">
    <citation type="submission" date="2018-12" db="EMBL/GenBank/DDBJ databases">
        <title>Tengunoibacter tsumagoiensis gen. nov., sp. nov., Dictyobacter kobayashii sp. nov., D. alpinus sp. nov., and D. joshuensis sp. nov. and description of Dictyobacteraceae fam. nov. within the order Ktedonobacterales isolated from Tengu-no-mugimeshi.</title>
        <authorList>
            <person name="Wang C.M."/>
            <person name="Zheng Y."/>
            <person name="Sakai Y."/>
            <person name="Toyoda A."/>
            <person name="Minakuchi Y."/>
            <person name="Abe K."/>
            <person name="Yokota A."/>
            <person name="Yabe S."/>
        </authorList>
    </citation>
    <scope>NUCLEOTIDE SEQUENCE [LARGE SCALE GENOMIC DNA]</scope>
    <source>
        <strain evidence="13">Uno16</strain>
    </source>
</reference>
<dbReference type="SMART" id="SM00448">
    <property type="entry name" value="REC"/>
    <property type="match status" value="1"/>
</dbReference>
<protein>
    <submittedName>
        <fullName evidence="12">DNA-binding response regulator</fullName>
    </submittedName>
</protein>
<dbReference type="GO" id="GO:0000987">
    <property type="term" value="F:cis-regulatory region sequence-specific DNA binding"/>
    <property type="evidence" value="ECO:0007669"/>
    <property type="project" value="UniProtKB-ARBA"/>
</dbReference>
<evidence type="ECO:0000256" key="5">
    <source>
        <dbReference type="ARBA" id="ARBA00023015"/>
    </source>
</evidence>
<name>A0A402BCA6_9CHLR</name>
<dbReference type="OrthoDB" id="9790442at2"/>
<feature type="modified residue" description="4-aspartylphosphate" evidence="8">
    <location>
        <position position="55"/>
    </location>
</feature>
<dbReference type="PROSITE" id="PS50110">
    <property type="entry name" value="RESPONSE_REGULATORY"/>
    <property type="match status" value="1"/>
</dbReference>
<evidence type="ECO:0000256" key="9">
    <source>
        <dbReference type="PROSITE-ProRule" id="PRU01091"/>
    </source>
</evidence>